<dbReference type="STRING" id="1236976.JCM16418_3956"/>
<gene>
    <name evidence="3" type="ORF">JCM16418_3956</name>
</gene>
<sequence length="797" mass="84155">MYMRFKKALVMSLVLVLCVAYSGTSWAATADLTKLVLSKNQATLEIGDTADITATGVYSDSTTANVTIKTSWSSGDTSVATVYNGTITAKSEGTTTITASYSTAAPQSVVVNVTKKVKALTKDVQSLDLKMNSEADIQLTATYTDNTTENVSTKAEWSTDNSNVVTVVNGKAKTFRSGTATITATYGKQTVTIPVSVELVKRLEAKETQISMLLKEKKTVLLTATYPDGTPKDVTKDAEWSSSNEAVADVINGEINAYMSGSAVITAKYGSKSVNIQVDVDKTRKLVANKTDIFMRVGGTPEKIALTAVYPDKTPANVDVTKDAVWTSSNEKIAYVNKGVITAESAGAAIISAKYGDKTVTINVDVEIPRHLELVEEVSMSVNESKTLTLKAKYAGVTGDGEDVAAKAEWKSNKEDIIYVTGGKITAYKKGQAQISATYGGVTVTTNVSVDMPSKIDISAKKVSLKVGGVYPASVVLNYGKDKVENVTSKAEWSSSKSDVATVDENGVVTGVAMGSSTITAKYDNKSYTMSVEVGLVTKLNADVQIIVLSSGEKKQVTLSATDSSGKNVELPEVIWKSSNASIAAVSNSGIVTGNKYGKANITAESGGQKVTIPVEIDVVQKIDATVGKDSNKVSIDFLSLQSQSKDNKVAQVNVTITLSDGSTRDITKQADWTTSSYKVASVDAGKVTAMAYGKTSITAKYAGKSLRIPVDVDTLKYLETDKVAIKMSVGQDVNIVATATYADGTEGNVSKPALWTTSKLLTASVKDGRILATGKGKATITVSFGGKRAKVIVTVE</sequence>
<feature type="domain" description="BIG2" evidence="2">
    <location>
        <begin position="280"/>
        <end position="365"/>
    </location>
</feature>
<feature type="domain" description="BIG2" evidence="2">
    <location>
        <begin position="536"/>
        <end position="616"/>
    </location>
</feature>
<evidence type="ECO:0000259" key="2">
    <source>
        <dbReference type="SMART" id="SM00635"/>
    </source>
</evidence>
<protein>
    <recommendedName>
        <fullName evidence="2">BIG2 domain-containing protein</fullName>
    </recommendedName>
</protein>
<feature type="domain" description="BIG2" evidence="2">
    <location>
        <begin position="31"/>
        <end position="111"/>
    </location>
</feature>
<organism evidence="3 4">
    <name type="scientific">Paenibacillus pini JCM 16418</name>
    <dbReference type="NCBI Taxonomy" id="1236976"/>
    <lineage>
        <taxon>Bacteria</taxon>
        <taxon>Bacillati</taxon>
        <taxon>Bacillota</taxon>
        <taxon>Bacilli</taxon>
        <taxon>Bacillales</taxon>
        <taxon>Paenibacillaceae</taxon>
        <taxon>Paenibacillus</taxon>
    </lineage>
</organism>
<dbReference type="Proteomes" id="UP000019364">
    <property type="component" value="Unassembled WGS sequence"/>
</dbReference>
<feature type="signal peptide" evidence="1">
    <location>
        <begin position="1"/>
        <end position="27"/>
    </location>
</feature>
<dbReference type="SUPFAM" id="SSF49373">
    <property type="entry name" value="Invasin/intimin cell-adhesion fragments"/>
    <property type="match status" value="8"/>
</dbReference>
<dbReference type="InterPro" id="IPR008964">
    <property type="entry name" value="Invasin/intimin_cell_adhesion"/>
</dbReference>
<feature type="domain" description="BIG2" evidence="2">
    <location>
        <begin position="452"/>
        <end position="533"/>
    </location>
</feature>
<feature type="domain" description="BIG2" evidence="2">
    <location>
        <begin position="632"/>
        <end position="712"/>
    </location>
</feature>
<dbReference type="EMBL" id="BAVZ01000015">
    <property type="protein sequence ID" value="GAF09800.1"/>
    <property type="molecule type" value="Genomic_DNA"/>
</dbReference>
<keyword evidence="1" id="KW-0732">Signal</keyword>
<comment type="caution">
    <text evidence="3">The sequence shown here is derived from an EMBL/GenBank/DDBJ whole genome shotgun (WGS) entry which is preliminary data.</text>
</comment>
<feature type="domain" description="BIG2" evidence="2">
    <location>
        <begin position="715"/>
        <end position="795"/>
    </location>
</feature>
<evidence type="ECO:0000256" key="1">
    <source>
        <dbReference type="SAM" id="SignalP"/>
    </source>
</evidence>
<feature type="chain" id="PRO_5004904224" description="BIG2 domain-containing protein" evidence="1">
    <location>
        <begin position="28"/>
        <end position="797"/>
    </location>
</feature>
<feature type="domain" description="BIG2" evidence="2">
    <location>
        <begin position="116"/>
        <end position="196"/>
    </location>
</feature>
<proteinExistence type="predicted"/>
<dbReference type="InterPro" id="IPR003343">
    <property type="entry name" value="Big_2"/>
</dbReference>
<dbReference type="Pfam" id="PF02368">
    <property type="entry name" value="Big_2"/>
    <property type="match status" value="2"/>
</dbReference>
<accession>W7YFU9</accession>
<evidence type="ECO:0000313" key="3">
    <source>
        <dbReference type="EMBL" id="GAF09800.1"/>
    </source>
</evidence>
<name>W7YFU9_9BACL</name>
<feature type="domain" description="BIG2" evidence="2">
    <location>
        <begin position="368"/>
        <end position="449"/>
    </location>
</feature>
<feature type="domain" description="BIG2" evidence="2">
    <location>
        <begin position="199"/>
        <end position="279"/>
    </location>
</feature>
<dbReference type="eggNOG" id="COG5492">
    <property type="taxonomic scope" value="Bacteria"/>
</dbReference>
<evidence type="ECO:0000313" key="4">
    <source>
        <dbReference type="Proteomes" id="UP000019364"/>
    </source>
</evidence>
<reference evidence="3 4" key="1">
    <citation type="journal article" date="2014" name="Genome Announc.">
        <title>Draft Genome Sequence of Paenibacillus pini JCM 16418T, Isolated from the Rhizosphere of Pine Tree.</title>
        <authorList>
            <person name="Yuki M."/>
            <person name="Oshima K."/>
            <person name="Suda W."/>
            <person name="Oshida Y."/>
            <person name="Kitamura K."/>
            <person name="Iida Y."/>
            <person name="Hattori M."/>
            <person name="Ohkuma M."/>
        </authorList>
    </citation>
    <scope>NUCLEOTIDE SEQUENCE [LARGE SCALE GENOMIC DNA]</scope>
    <source>
        <strain evidence="3 4">JCM 16418</strain>
    </source>
</reference>
<keyword evidence="4" id="KW-1185">Reference proteome</keyword>
<dbReference type="Gene3D" id="2.60.40.1080">
    <property type="match status" value="9"/>
</dbReference>
<dbReference type="SMART" id="SM00635">
    <property type="entry name" value="BID_2"/>
    <property type="match status" value="9"/>
</dbReference>
<dbReference type="AlphaFoldDB" id="W7YFU9"/>